<gene>
    <name evidence="1" type="ORF">VFPPC_04179</name>
</gene>
<comment type="caution">
    <text evidence="1">The sequence shown here is derived from an EMBL/GenBank/DDBJ whole genome shotgun (WGS) entry which is preliminary data.</text>
</comment>
<protein>
    <submittedName>
        <fullName evidence="1">Uncharacterized protein</fullName>
    </submittedName>
</protein>
<keyword evidence="2" id="KW-1185">Reference proteome</keyword>
<accession>A0A179FRY3</accession>
<reference evidence="1 2" key="1">
    <citation type="journal article" date="2016" name="PLoS Pathog.">
        <title>Biosynthesis of antibiotic leucinostatins in bio-control fungus Purpureocillium lilacinum and their inhibition on phytophthora revealed by genome mining.</title>
        <authorList>
            <person name="Wang G."/>
            <person name="Liu Z."/>
            <person name="Lin R."/>
            <person name="Li E."/>
            <person name="Mao Z."/>
            <person name="Ling J."/>
            <person name="Yang Y."/>
            <person name="Yin W.B."/>
            <person name="Xie B."/>
        </authorList>
    </citation>
    <scope>NUCLEOTIDE SEQUENCE [LARGE SCALE GENOMIC DNA]</scope>
    <source>
        <strain evidence="1">170</strain>
    </source>
</reference>
<dbReference type="EMBL" id="LSBJ02000003">
    <property type="protein sequence ID" value="OAQ67843.1"/>
    <property type="molecule type" value="Genomic_DNA"/>
</dbReference>
<dbReference type="GeneID" id="28847569"/>
<evidence type="ECO:0000313" key="2">
    <source>
        <dbReference type="Proteomes" id="UP000078397"/>
    </source>
</evidence>
<sequence length="101" mass="11518">MSASILHDTTKVGHEVNSIPTHFQLFPEFQPEIDMTIGRVYCNLYKITIRLINLPPSTALRPPVWTNRGSRHCLTTITYRDNSHARIGHLVRLIYIAASGY</sequence>
<name>A0A179FRY3_METCM</name>
<evidence type="ECO:0000313" key="1">
    <source>
        <dbReference type="EMBL" id="OAQ67843.1"/>
    </source>
</evidence>
<dbReference type="AlphaFoldDB" id="A0A179FRY3"/>
<proteinExistence type="predicted"/>
<dbReference type="RefSeq" id="XP_018144693.1">
    <property type="nucleotide sequence ID" value="XM_018283575.1"/>
</dbReference>
<dbReference type="KEGG" id="pchm:VFPPC_04179"/>
<dbReference type="Proteomes" id="UP000078397">
    <property type="component" value="Unassembled WGS sequence"/>
</dbReference>
<organism evidence="1 2">
    <name type="scientific">Pochonia chlamydosporia 170</name>
    <dbReference type="NCBI Taxonomy" id="1380566"/>
    <lineage>
        <taxon>Eukaryota</taxon>
        <taxon>Fungi</taxon>
        <taxon>Dikarya</taxon>
        <taxon>Ascomycota</taxon>
        <taxon>Pezizomycotina</taxon>
        <taxon>Sordariomycetes</taxon>
        <taxon>Hypocreomycetidae</taxon>
        <taxon>Hypocreales</taxon>
        <taxon>Clavicipitaceae</taxon>
        <taxon>Pochonia</taxon>
    </lineage>
</organism>